<organism evidence="2 3">
    <name type="scientific">Coemansia reversa (strain ATCC 12441 / NRRL 1564)</name>
    <dbReference type="NCBI Taxonomy" id="763665"/>
    <lineage>
        <taxon>Eukaryota</taxon>
        <taxon>Fungi</taxon>
        <taxon>Fungi incertae sedis</taxon>
        <taxon>Zoopagomycota</taxon>
        <taxon>Kickxellomycotina</taxon>
        <taxon>Kickxellomycetes</taxon>
        <taxon>Kickxellales</taxon>
        <taxon>Kickxellaceae</taxon>
        <taxon>Coemansia</taxon>
    </lineage>
</organism>
<accession>A0A2G5B0V6</accession>
<dbReference type="EMBL" id="KZ303609">
    <property type="protein sequence ID" value="PIA12634.1"/>
    <property type="molecule type" value="Genomic_DNA"/>
</dbReference>
<feature type="non-terminal residue" evidence="2">
    <location>
        <position position="64"/>
    </location>
</feature>
<dbReference type="Pfam" id="PF00134">
    <property type="entry name" value="Cyclin_N"/>
    <property type="match status" value="1"/>
</dbReference>
<evidence type="ECO:0000313" key="2">
    <source>
        <dbReference type="EMBL" id="PIA12634.1"/>
    </source>
</evidence>
<dbReference type="SUPFAM" id="SSF47954">
    <property type="entry name" value="Cyclin-like"/>
    <property type="match status" value="1"/>
</dbReference>
<feature type="domain" description="Cyclin N-terminal" evidence="1">
    <location>
        <begin position="7"/>
        <end position="64"/>
    </location>
</feature>
<dbReference type="AlphaFoldDB" id="A0A2G5B0V6"/>
<sequence>VSEYNDDIFGYMREREVKMTPDSDYIERQPEMTWKSRALMIEWLVMEHKNLDLLPETLYLCTNL</sequence>
<dbReference type="STRING" id="763665.A0A2G5B0V6"/>
<dbReference type="OrthoDB" id="5590282at2759"/>
<dbReference type="Gene3D" id="1.10.472.10">
    <property type="entry name" value="Cyclin-like"/>
    <property type="match status" value="1"/>
</dbReference>
<evidence type="ECO:0000259" key="1">
    <source>
        <dbReference type="Pfam" id="PF00134"/>
    </source>
</evidence>
<dbReference type="InterPro" id="IPR036915">
    <property type="entry name" value="Cyclin-like_sf"/>
</dbReference>
<dbReference type="InterPro" id="IPR006671">
    <property type="entry name" value="Cyclin_N"/>
</dbReference>
<evidence type="ECO:0000313" key="3">
    <source>
        <dbReference type="Proteomes" id="UP000242474"/>
    </source>
</evidence>
<keyword evidence="3" id="KW-1185">Reference proteome</keyword>
<reference evidence="2 3" key="1">
    <citation type="journal article" date="2015" name="Genome Biol. Evol.">
        <title>Phylogenomic analyses indicate that early fungi evolved digesting cell walls of algal ancestors of land plants.</title>
        <authorList>
            <person name="Chang Y."/>
            <person name="Wang S."/>
            <person name="Sekimoto S."/>
            <person name="Aerts A.L."/>
            <person name="Choi C."/>
            <person name="Clum A."/>
            <person name="LaButti K.M."/>
            <person name="Lindquist E.A."/>
            <person name="Yee Ngan C."/>
            <person name="Ohm R.A."/>
            <person name="Salamov A.A."/>
            <person name="Grigoriev I.V."/>
            <person name="Spatafora J.W."/>
            <person name="Berbee M.L."/>
        </authorList>
    </citation>
    <scope>NUCLEOTIDE SEQUENCE [LARGE SCALE GENOMIC DNA]</scope>
    <source>
        <strain evidence="2 3">NRRL 1564</strain>
    </source>
</reference>
<proteinExistence type="predicted"/>
<name>A0A2G5B0V6_COERN</name>
<protein>
    <submittedName>
        <fullName evidence="2">Cyclin</fullName>
    </submittedName>
</protein>
<dbReference type="Proteomes" id="UP000242474">
    <property type="component" value="Unassembled WGS sequence"/>
</dbReference>
<gene>
    <name evidence="2" type="ORF">COEREDRAFT_28603</name>
</gene>
<feature type="non-terminal residue" evidence="2">
    <location>
        <position position="1"/>
    </location>
</feature>